<proteinExistence type="predicted"/>
<dbReference type="EMBL" id="PIQH01000005">
    <property type="protein sequence ID" value="RUO80262.1"/>
    <property type="molecule type" value="Genomic_DNA"/>
</dbReference>
<keyword evidence="4" id="KW-1185">Reference proteome</keyword>
<evidence type="ECO:0000313" key="3">
    <source>
        <dbReference type="EMBL" id="RUO80262.1"/>
    </source>
</evidence>
<dbReference type="Gene3D" id="3.40.50.2000">
    <property type="entry name" value="Glycogen Phosphorylase B"/>
    <property type="match status" value="2"/>
</dbReference>
<evidence type="ECO:0000313" key="4">
    <source>
        <dbReference type="Proteomes" id="UP000287996"/>
    </source>
</evidence>
<reference evidence="3 4" key="1">
    <citation type="journal article" date="2011" name="Front. Microbiol.">
        <title>Genomic signatures of strain selection and enhancement in Bacillus atrophaeus var. globigii, a historical biowarfare simulant.</title>
        <authorList>
            <person name="Gibbons H.S."/>
            <person name="Broomall S.M."/>
            <person name="McNew L.A."/>
            <person name="Daligault H."/>
            <person name="Chapman C."/>
            <person name="Bruce D."/>
            <person name="Karavis M."/>
            <person name="Krepps M."/>
            <person name="McGregor P.A."/>
            <person name="Hong C."/>
            <person name="Park K.H."/>
            <person name="Akmal A."/>
            <person name="Feldman A."/>
            <person name="Lin J.S."/>
            <person name="Chang W.E."/>
            <person name="Higgs B.W."/>
            <person name="Demirev P."/>
            <person name="Lindquist J."/>
            <person name="Liem A."/>
            <person name="Fochler E."/>
            <person name="Read T.D."/>
            <person name="Tapia R."/>
            <person name="Johnson S."/>
            <person name="Bishop-Lilly K.A."/>
            <person name="Detter C."/>
            <person name="Han C."/>
            <person name="Sozhamannan S."/>
            <person name="Rosenzweig C.N."/>
            <person name="Skowronski E.W."/>
        </authorList>
    </citation>
    <scope>NUCLEOTIDE SEQUENCE [LARGE SCALE GENOMIC DNA]</scope>
    <source>
        <strain evidence="3 4">CC-PW-9</strain>
    </source>
</reference>
<dbReference type="OrthoDB" id="832722at2"/>
<organism evidence="3 4">
    <name type="scientific">Idiomarina tyrosinivorans</name>
    <dbReference type="NCBI Taxonomy" id="1445662"/>
    <lineage>
        <taxon>Bacteria</taxon>
        <taxon>Pseudomonadati</taxon>
        <taxon>Pseudomonadota</taxon>
        <taxon>Gammaproteobacteria</taxon>
        <taxon>Alteromonadales</taxon>
        <taxon>Idiomarinaceae</taxon>
        <taxon>Idiomarina</taxon>
    </lineage>
</organism>
<dbReference type="InterPro" id="IPR028098">
    <property type="entry name" value="Glyco_trans_4-like_N"/>
</dbReference>
<dbReference type="PANTHER" id="PTHR45947">
    <property type="entry name" value="SULFOQUINOVOSYL TRANSFERASE SQD2"/>
    <property type="match status" value="1"/>
</dbReference>
<dbReference type="Pfam" id="PF13477">
    <property type="entry name" value="Glyco_trans_4_2"/>
    <property type="match status" value="1"/>
</dbReference>
<comment type="caution">
    <text evidence="3">The sequence shown here is derived from an EMBL/GenBank/DDBJ whole genome shotgun (WGS) entry which is preliminary data.</text>
</comment>
<feature type="domain" description="Glycosyl transferase family 1" evidence="1">
    <location>
        <begin position="164"/>
        <end position="338"/>
    </location>
</feature>
<protein>
    <submittedName>
        <fullName evidence="3">Glycosyltransferase family 4 protein</fullName>
    </submittedName>
</protein>
<name>A0A432ZQY7_9GAMM</name>
<evidence type="ECO:0000259" key="2">
    <source>
        <dbReference type="Pfam" id="PF13477"/>
    </source>
</evidence>
<dbReference type="InterPro" id="IPR001296">
    <property type="entry name" value="Glyco_trans_1"/>
</dbReference>
<dbReference type="RefSeq" id="WP_126841760.1">
    <property type="nucleotide sequence ID" value="NZ_PIQH01000005.1"/>
</dbReference>
<dbReference type="Proteomes" id="UP000287996">
    <property type="component" value="Unassembled WGS sequence"/>
</dbReference>
<dbReference type="GO" id="GO:0016757">
    <property type="term" value="F:glycosyltransferase activity"/>
    <property type="evidence" value="ECO:0007669"/>
    <property type="project" value="InterPro"/>
</dbReference>
<accession>A0A432ZQY7</accession>
<keyword evidence="3" id="KW-0808">Transferase</keyword>
<sequence>MKIVLLAAASSIHTLKWANGLCERGHEVYVFSQHKALEDFNQGVTVYTFPNRGVLGYFLMVRRVRILVDKIRPDLVNAHYASGYGTTARLLNYRPWVLSVWGSDVYDFPKKSFLHKYLVRGNLQSTDVICSTSKCMADETMKLISETKEISITPFGVDLKTFKTKAEIGPAENKVVIGTIKSMQWKYGVDTLIEAFAILKEKIRLTSKASDIQLELRLIGDGEQTEELKGLANKLGIGKSVKFVGRIPHSKVPSELSKLDIFVALSRLDSESFGVAVVEASASGIPVVVSDAGGLPEVTINGKTGFVVPRESPADAAEKLEMLVRNSRLRAEIGSNGRLHVEKMYSWKSCLDKMESVYNDVIEGKRVLGK</sequence>
<gene>
    <name evidence="3" type="ORF">CWI84_06420</name>
</gene>
<dbReference type="AlphaFoldDB" id="A0A432ZQY7"/>
<dbReference type="PANTHER" id="PTHR45947:SF3">
    <property type="entry name" value="SULFOQUINOVOSYL TRANSFERASE SQD2"/>
    <property type="match status" value="1"/>
</dbReference>
<dbReference type="Pfam" id="PF00534">
    <property type="entry name" value="Glycos_transf_1"/>
    <property type="match status" value="1"/>
</dbReference>
<feature type="domain" description="Glycosyltransferase subfamily 4-like N-terminal" evidence="2">
    <location>
        <begin position="2"/>
        <end position="133"/>
    </location>
</feature>
<dbReference type="InterPro" id="IPR050194">
    <property type="entry name" value="Glycosyltransferase_grp1"/>
</dbReference>
<evidence type="ECO:0000259" key="1">
    <source>
        <dbReference type="Pfam" id="PF00534"/>
    </source>
</evidence>
<dbReference type="SUPFAM" id="SSF53756">
    <property type="entry name" value="UDP-Glycosyltransferase/glycogen phosphorylase"/>
    <property type="match status" value="1"/>
</dbReference>